<dbReference type="EMBL" id="NAJL01000096">
    <property type="protein sequence ID" value="TKA21869.1"/>
    <property type="molecule type" value="Genomic_DNA"/>
</dbReference>
<proteinExistence type="inferred from homology"/>
<feature type="transmembrane region" description="Helical" evidence="7">
    <location>
        <begin position="398"/>
        <end position="421"/>
    </location>
</feature>
<reference evidence="9 10" key="1">
    <citation type="submission" date="2017-03" db="EMBL/GenBank/DDBJ databases">
        <title>Genomes of endolithic fungi from Antarctica.</title>
        <authorList>
            <person name="Coleine C."/>
            <person name="Masonjones S."/>
            <person name="Stajich J.E."/>
        </authorList>
    </citation>
    <scope>NUCLEOTIDE SEQUENCE [LARGE SCALE GENOMIC DNA]</scope>
    <source>
        <strain evidence="9 10">CCFEE 6315</strain>
    </source>
</reference>
<comment type="similarity">
    <text evidence="7">Belongs to the cation transport ATPase (P-type) (TC 3.A.3) family. Type IB subfamily.</text>
</comment>
<dbReference type="SUPFAM" id="SSF81653">
    <property type="entry name" value="Calcium ATPase, transduction domain A"/>
    <property type="match status" value="1"/>
</dbReference>
<dbReference type="InterPro" id="IPR006121">
    <property type="entry name" value="HMA_dom"/>
</dbReference>
<protein>
    <recommendedName>
        <fullName evidence="8">HMA domain-containing protein</fullName>
    </recommendedName>
</protein>
<dbReference type="SUPFAM" id="SSF55008">
    <property type="entry name" value="HMA, heavy metal-associated domain"/>
    <property type="match status" value="1"/>
</dbReference>
<feature type="transmembrane region" description="Helical" evidence="7">
    <location>
        <begin position="927"/>
        <end position="952"/>
    </location>
</feature>
<dbReference type="GO" id="GO:0005524">
    <property type="term" value="F:ATP binding"/>
    <property type="evidence" value="ECO:0007669"/>
    <property type="project" value="UniProtKB-UniRule"/>
</dbReference>
<dbReference type="PRINTS" id="PR00119">
    <property type="entry name" value="CATATPASE"/>
</dbReference>
<evidence type="ECO:0000256" key="7">
    <source>
        <dbReference type="RuleBase" id="RU362081"/>
    </source>
</evidence>
<feature type="transmembrane region" description="Helical" evidence="7">
    <location>
        <begin position="337"/>
        <end position="357"/>
    </location>
</feature>
<feature type="transmembrane region" description="Helical" evidence="7">
    <location>
        <begin position="958"/>
        <end position="977"/>
    </location>
</feature>
<dbReference type="SFLD" id="SFLDG00002">
    <property type="entry name" value="C1.7:_P-type_atpase_like"/>
    <property type="match status" value="1"/>
</dbReference>
<dbReference type="Pfam" id="PF00403">
    <property type="entry name" value="HMA"/>
    <property type="match status" value="1"/>
</dbReference>
<dbReference type="InterPro" id="IPR056236">
    <property type="entry name" value="HMA_PCA1"/>
</dbReference>
<evidence type="ECO:0000313" key="10">
    <source>
        <dbReference type="Proteomes" id="UP000308549"/>
    </source>
</evidence>
<keyword evidence="7" id="KW-0067">ATP-binding</keyword>
<feature type="transmembrane region" description="Helical" evidence="7">
    <location>
        <begin position="626"/>
        <end position="653"/>
    </location>
</feature>
<gene>
    <name evidence="9" type="ORF">B0A50_08741</name>
</gene>
<feature type="transmembrane region" description="Helical" evidence="7">
    <location>
        <begin position="581"/>
        <end position="606"/>
    </location>
</feature>
<comment type="caution">
    <text evidence="9">The sequence shown here is derived from an EMBL/GenBank/DDBJ whole genome shotgun (WGS) entry which is preliminary data.</text>
</comment>
<dbReference type="PRINTS" id="PR00943">
    <property type="entry name" value="CUATPASE"/>
</dbReference>
<dbReference type="InterPro" id="IPR036412">
    <property type="entry name" value="HAD-like_sf"/>
</dbReference>
<dbReference type="InterPro" id="IPR018303">
    <property type="entry name" value="ATPase_P-typ_P_site"/>
</dbReference>
<dbReference type="InterPro" id="IPR023298">
    <property type="entry name" value="ATPase_P-typ_TM_dom_sf"/>
</dbReference>
<evidence type="ECO:0000256" key="3">
    <source>
        <dbReference type="ARBA" id="ARBA00022723"/>
    </source>
</evidence>
<dbReference type="Gene3D" id="3.30.70.100">
    <property type="match status" value="1"/>
</dbReference>
<sequence length="990" mass="103991">MGCICKELLARNLQPCCVQGRSKDLQSCSAETVSPTTSEKDAGLRVASEKGNRTPGSIHHATICASSKNASTCSEGRKLAATTPSTKESTTPRGCDTGTGACDTPNGKSLASIDGPPCSKTCSKVSELADGPLVEIKGCAVDPNPADACCEQSGLCNSPKAQPSGTSVSGATTADDIEKGALAVDHVSLSVEGLTCVGCETKLFRSLNGIAGVHNLNTSLVLSKAEFDLDDKAGTADEVIRAVETSTGFFCKRLNVSGEEVEILVDGDAKAFAERKYPPGITQLTATNKQTVRITYDPTIVGARTIVTDLFGSALKLAARRLPADFESGRKHVRHTAGLTLISATLTIPVLVLAWAPLSARPITYGAASLALATVIQFLIAGQFYISAFRALVFTRIIEMDVLIVLSTSTAYIFSIVAFAYQLTGRPLHIESFFETSTLLVTLIMLGRLVSAFARQKAVESVSLRSLQDHQAVLCDPEGGNTQVIDARLLQHGDTFKVGPDSRLTTDGVVVLGETEVDESMITGESVPVEKHSGSAVIAGSINGSGVIVVKLVNLPTHNTISTIAAMVDEAKFQKPKTQELVDVVASYFVPVILALTLLAFVVWIAVGVTIRNQDAGSAAVNAITYAVSVLVVSCPCAIGLCIPMVIVIAGGVGAAHGVIVKSALAVESARKTSHVVFDKTGTLTQGRLGVTETVIMMEERLALSITLGLTSNSKHPVSAAIASYCLTKGIDAATVDGIRSVTGNGLEGTLSEGPVQCGNTRWLSLQDLPEARALLDRGLTVVGVTLHGEPLALFGLSDDMRPEAKSVCAELKKRRIAVSVVSGDDAAATNSVASRLGIQPSNVRSRCTPADKQQYLKELSSKQSGTIIFCGDGTNDAVALAQADIGVHVSSGSEVAQSAADVVLVRPSLTGMLLLLDLSRAAMHRVFLNFAWSFIYNLFAILLAAGAFVRARIPPQYAGLGEIVSVLPVILVALQLRWFKREYDSKVAV</sequence>
<feature type="transmembrane region" description="Helical" evidence="7">
    <location>
        <begin position="433"/>
        <end position="454"/>
    </location>
</feature>
<evidence type="ECO:0000256" key="4">
    <source>
        <dbReference type="ARBA" id="ARBA00022967"/>
    </source>
</evidence>
<dbReference type="SUPFAM" id="SSF81665">
    <property type="entry name" value="Calcium ATPase, transmembrane domain M"/>
    <property type="match status" value="1"/>
</dbReference>
<keyword evidence="6 7" id="KW-0472">Membrane</keyword>
<dbReference type="PROSITE" id="PS00154">
    <property type="entry name" value="ATPASE_E1_E2"/>
    <property type="match status" value="1"/>
</dbReference>
<dbReference type="GO" id="GO:0030003">
    <property type="term" value="P:intracellular monoatomic cation homeostasis"/>
    <property type="evidence" value="ECO:0007669"/>
    <property type="project" value="UniProtKB-ARBA"/>
</dbReference>
<organism evidence="9 10">
    <name type="scientific">Salinomyces thailandicus</name>
    <dbReference type="NCBI Taxonomy" id="706561"/>
    <lineage>
        <taxon>Eukaryota</taxon>
        <taxon>Fungi</taxon>
        <taxon>Dikarya</taxon>
        <taxon>Ascomycota</taxon>
        <taxon>Pezizomycotina</taxon>
        <taxon>Dothideomycetes</taxon>
        <taxon>Dothideomycetidae</taxon>
        <taxon>Mycosphaerellales</taxon>
        <taxon>Teratosphaeriaceae</taxon>
        <taxon>Salinomyces</taxon>
    </lineage>
</organism>
<dbReference type="FunFam" id="2.70.150.10:FF:000002">
    <property type="entry name" value="Copper-transporting ATPase 1, putative"/>
    <property type="match status" value="1"/>
</dbReference>
<keyword evidence="10" id="KW-1185">Reference proteome</keyword>
<dbReference type="PANTHER" id="PTHR46594">
    <property type="entry name" value="P-TYPE CATION-TRANSPORTING ATPASE"/>
    <property type="match status" value="1"/>
</dbReference>
<keyword evidence="7" id="KW-0547">Nucleotide-binding</keyword>
<dbReference type="NCBIfam" id="TIGR01525">
    <property type="entry name" value="ATPase-IB_hvy"/>
    <property type="match status" value="1"/>
</dbReference>
<evidence type="ECO:0000256" key="6">
    <source>
        <dbReference type="ARBA" id="ARBA00023136"/>
    </source>
</evidence>
<keyword evidence="4" id="KW-1278">Translocase</keyword>
<dbReference type="GO" id="GO:0046872">
    <property type="term" value="F:metal ion binding"/>
    <property type="evidence" value="ECO:0007669"/>
    <property type="project" value="UniProtKB-KW"/>
</dbReference>
<dbReference type="PANTHER" id="PTHR46594:SF4">
    <property type="entry name" value="P-TYPE CATION-TRANSPORTING ATPASE"/>
    <property type="match status" value="1"/>
</dbReference>
<dbReference type="NCBIfam" id="TIGR01511">
    <property type="entry name" value="ATPase-IB1_Cu"/>
    <property type="match status" value="1"/>
</dbReference>
<evidence type="ECO:0000256" key="2">
    <source>
        <dbReference type="ARBA" id="ARBA00022692"/>
    </source>
</evidence>
<dbReference type="Proteomes" id="UP000308549">
    <property type="component" value="Unassembled WGS sequence"/>
</dbReference>
<evidence type="ECO:0000313" key="9">
    <source>
        <dbReference type="EMBL" id="TKA21869.1"/>
    </source>
</evidence>
<dbReference type="GO" id="GO:0016887">
    <property type="term" value="F:ATP hydrolysis activity"/>
    <property type="evidence" value="ECO:0007669"/>
    <property type="project" value="InterPro"/>
</dbReference>
<keyword evidence="5 7" id="KW-1133">Transmembrane helix</keyword>
<keyword evidence="3 7" id="KW-0479">Metal-binding</keyword>
<dbReference type="PROSITE" id="PS50846">
    <property type="entry name" value="HMA_2"/>
    <property type="match status" value="1"/>
</dbReference>
<dbReference type="InterPro" id="IPR023299">
    <property type="entry name" value="ATPase_P-typ_cyto_dom_N"/>
</dbReference>
<dbReference type="InterPro" id="IPR059000">
    <property type="entry name" value="ATPase_P-type_domA"/>
</dbReference>
<dbReference type="SFLD" id="SFLDF00027">
    <property type="entry name" value="p-type_atpase"/>
    <property type="match status" value="1"/>
</dbReference>
<dbReference type="CDD" id="cd00371">
    <property type="entry name" value="HMA"/>
    <property type="match status" value="1"/>
</dbReference>
<evidence type="ECO:0000259" key="8">
    <source>
        <dbReference type="PROSITE" id="PS50846"/>
    </source>
</evidence>
<dbReference type="InterPro" id="IPR036163">
    <property type="entry name" value="HMA_dom_sf"/>
</dbReference>
<dbReference type="GO" id="GO:0019829">
    <property type="term" value="F:ATPase-coupled monoatomic cation transmembrane transporter activity"/>
    <property type="evidence" value="ECO:0007669"/>
    <property type="project" value="InterPro"/>
</dbReference>
<evidence type="ECO:0000256" key="5">
    <source>
        <dbReference type="ARBA" id="ARBA00022989"/>
    </source>
</evidence>
<dbReference type="GO" id="GO:0016020">
    <property type="term" value="C:membrane"/>
    <property type="evidence" value="ECO:0007669"/>
    <property type="project" value="UniProtKB-SubCell"/>
</dbReference>
<dbReference type="NCBIfam" id="TIGR01494">
    <property type="entry name" value="ATPase_P-type"/>
    <property type="match status" value="1"/>
</dbReference>
<dbReference type="Gene3D" id="2.70.150.10">
    <property type="entry name" value="Calcium-transporting ATPase, cytoplasmic transduction domain A"/>
    <property type="match status" value="1"/>
</dbReference>
<dbReference type="Gene3D" id="3.40.1110.10">
    <property type="entry name" value="Calcium-transporting ATPase, cytoplasmic domain N"/>
    <property type="match status" value="1"/>
</dbReference>
<comment type="subcellular location">
    <subcellularLocation>
        <location evidence="1 7">Membrane</location>
    </subcellularLocation>
</comment>
<dbReference type="AlphaFoldDB" id="A0A4V6WJL8"/>
<name>A0A4V6WJL8_9PEZI</name>
<keyword evidence="2 7" id="KW-0812">Transmembrane</keyword>
<feature type="domain" description="HMA" evidence="8">
    <location>
        <begin position="185"/>
        <end position="252"/>
    </location>
</feature>
<dbReference type="InterPro" id="IPR023214">
    <property type="entry name" value="HAD_sf"/>
</dbReference>
<dbReference type="Pfam" id="PF00702">
    <property type="entry name" value="Hydrolase"/>
    <property type="match status" value="1"/>
</dbReference>
<dbReference type="Pfam" id="PF24534">
    <property type="entry name" value="HMA_PCA1"/>
    <property type="match status" value="1"/>
</dbReference>
<dbReference type="OrthoDB" id="432719at2759"/>
<feature type="transmembrane region" description="Helical" evidence="7">
    <location>
        <begin position="363"/>
        <end position="386"/>
    </location>
</feature>
<dbReference type="SFLD" id="SFLDS00003">
    <property type="entry name" value="Haloacid_Dehalogenase"/>
    <property type="match status" value="1"/>
</dbReference>
<dbReference type="Pfam" id="PF00122">
    <property type="entry name" value="E1-E2_ATPase"/>
    <property type="match status" value="1"/>
</dbReference>
<dbReference type="InterPro" id="IPR001757">
    <property type="entry name" value="P_typ_ATPase"/>
</dbReference>
<dbReference type="Gene3D" id="3.40.50.1000">
    <property type="entry name" value="HAD superfamily/HAD-like"/>
    <property type="match status" value="1"/>
</dbReference>
<dbReference type="InterPro" id="IPR027256">
    <property type="entry name" value="P-typ_ATPase_IB"/>
</dbReference>
<evidence type="ECO:0000256" key="1">
    <source>
        <dbReference type="ARBA" id="ARBA00004370"/>
    </source>
</evidence>
<dbReference type="InterPro" id="IPR044492">
    <property type="entry name" value="P_typ_ATPase_HD_dom"/>
</dbReference>
<dbReference type="InterPro" id="IPR008250">
    <property type="entry name" value="ATPase_P-typ_transduc_dom_A_sf"/>
</dbReference>
<dbReference type="SUPFAM" id="SSF56784">
    <property type="entry name" value="HAD-like"/>
    <property type="match status" value="1"/>
</dbReference>
<accession>A0A4V6WJL8</accession>